<dbReference type="CDD" id="cd08421">
    <property type="entry name" value="PBP2_LTTR_like_1"/>
    <property type="match status" value="1"/>
</dbReference>
<feature type="domain" description="HTH lysR-type" evidence="5">
    <location>
        <begin position="6"/>
        <end position="63"/>
    </location>
</feature>
<evidence type="ECO:0000256" key="4">
    <source>
        <dbReference type="ARBA" id="ARBA00023163"/>
    </source>
</evidence>
<dbReference type="InterPro" id="IPR005119">
    <property type="entry name" value="LysR_subst-bd"/>
</dbReference>
<dbReference type="PANTHER" id="PTHR30419">
    <property type="entry name" value="HTH-TYPE TRANSCRIPTIONAL REGULATOR YBHD"/>
    <property type="match status" value="1"/>
</dbReference>
<dbReference type="Gene3D" id="1.10.10.10">
    <property type="entry name" value="Winged helix-like DNA-binding domain superfamily/Winged helix DNA-binding domain"/>
    <property type="match status" value="1"/>
</dbReference>
<dbReference type="InterPro" id="IPR036390">
    <property type="entry name" value="WH_DNA-bd_sf"/>
</dbReference>
<dbReference type="PROSITE" id="PS50931">
    <property type="entry name" value="HTH_LYSR"/>
    <property type="match status" value="1"/>
</dbReference>
<dbReference type="InterPro" id="IPR036388">
    <property type="entry name" value="WH-like_DNA-bd_sf"/>
</dbReference>
<dbReference type="RefSeq" id="WP_224011097.1">
    <property type="nucleotide sequence ID" value="NZ_CAJZAF010000087.1"/>
</dbReference>
<dbReference type="EMBL" id="CAJZAF010000087">
    <property type="protein sequence ID" value="CAG9187630.1"/>
    <property type="molecule type" value="Genomic_DNA"/>
</dbReference>
<keyword evidence="4" id="KW-0804">Transcription</keyword>
<evidence type="ECO:0000256" key="2">
    <source>
        <dbReference type="ARBA" id="ARBA00023015"/>
    </source>
</evidence>
<accession>A0ABM8Y4E7</accession>
<dbReference type="InterPro" id="IPR000847">
    <property type="entry name" value="LysR_HTH_N"/>
</dbReference>
<evidence type="ECO:0000256" key="1">
    <source>
        <dbReference type="ARBA" id="ARBA00009437"/>
    </source>
</evidence>
<dbReference type="Proteomes" id="UP000701702">
    <property type="component" value="Unassembled WGS sequence"/>
</dbReference>
<dbReference type="SUPFAM" id="SSF53850">
    <property type="entry name" value="Periplasmic binding protein-like II"/>
    <property type="match status" value="1"/>
</dbReference>
<evidence type="ECO:0000313" key="6">
    <source>
        <dbReference type="EMBL" id="CAG9187630.1"/>
    </source>
</evidence>
<gene>
    <name evidence="6" type="primary">cysB_3</name>
    <name evidence="6" type="ORF">LMG23994_07075</name>
</gene>
<evidence type="ECO:0000256" key="3">
    <source>
        <dbReference type="ARBA" id="ARBA00023125"/>
    </source>
</evidence>
<comment type="caution">
    <text evidence="6">The sequence shown here is derived from an EMBL/GenBank/DDBJ whole genome shotgun (WGS) entry which is preliminary data.</text>
</comment>
<organism evidence="6 7">
    <name type="scientific">Cupriavidus pinatubonensis</name>
    <dbReference type="NCBI Taxonomy" id="248026"/>
    <lineage>
        <taxon>Bacteria</taxon>
        <taxon>Pseudomonadati</taxon>
        <taxon>Pseudomonadota</taxon>
        <taxon>Betaproteobacteria</taxon>
        <taxon>Burkholderiales</taxon>
        <taxon>Burkholderiaceae</taxon>
        <taxon>Cupriavidus</taxon>
    </lineage>
</organism>
<evidence type="ECO:0000313" key="7">
    <source>
        <dbReference type="Proteomes" id="UP000701702"/>
    </source>
</evidence>
<name>A0ABM8Y4E7_9BURK</name>
<dbReference type="Gene3D" id="3.40.190.290">
    <property type="match status" value="1"/>
</dbReference>
<sequence>MNLHRLDLVSLSLFALVVRSGSISKGAALAHLALGAASKRIADLETAIGTELFERHSRGIKLTAAGEALERHAQRILNDVDLMAADLSDYAAGVVGVVRLWANTSATTQFLPSDIAAFTAANPGIRIELEEQNSDQVALAVVDGHADFGIMADQMPTLGLQTTLYRRDHLVLVVPAGHPLARRKSVPFDDALEFDFVSLTHSTSLAKRLQSATSGASGRLKLRIQVRSFDAMCRMVAAGLGIAVLPDAAVRPHLRSMGLRKIRLSEAWACRELLICARDLNALPKPARLLVNHLLHATPDTADGVASTDNAGTTGIAAATD</sequence>
<dbReference type="Pfam" id="PF00126">
    <property type="entry name" value="HTH_1"/>
    <property type="match status" value="1"/>
</dbReference>
<dbReference type="SUPFAM" id="SSF46785">
    <property type="entry name" value="Winged helix' DNA-binding domain"/>
    <property type="match status" value="1"/>
</dbReference>
<comment type="similarity">
    <text evidence="1">Belongs to the LysR transcriptional regulatory family.</text>
</comment>
<dbReference type="InterPro" id="IPR050950">
    <property type="entry name" value="HTH-type_LysR_regulators"/>
</dbReference>
<reference evidence="6 7" key="1">
    <citation type="submission" date="2021-08" db="EMBL/GenBank/DDBJ databases">
        <authorList>
            <person name="Peeters C."/>
        </authorList>
    </citation>
    <scope>NUCLEOTIDE SEQUENCE [LARGE SCALE GENOMIC DNA]</scope>
    <source>
        <strain evidence="6 7">LMG 23994</strain>
    </source>
</reference>
<keyword evidence="3" id="KW-0238">DNA-binding</keyword>
<proteinExistence type="inferred from homology"/>
<dbReference type="PANTHER" id="PTHR30419:SF2">
    <property type="entry name" value="LYSR FAMILY TRANSCRIPTIONAL REGULATOR"/>
    <property type="match status" value="1"/>
</dbReference>
<protein>
    <submittedName>
        <fullName evidence="6">HTH-type transcriptional regulator CysB</fullName>
    </submittedName>
</protein>
<dbReference type="Pfam" id="PF03466">
    <property type="entry name" value="LysR_substrate"/>
    <property type="match status" value="1"/>
</dbReference>
<keyword evidence="7" id="KW-1185">Reference proteome</keyword>
<evidence type="ECO:0000259" key="5">
    <source>
        <dbReference type="PROSITE" id="PS50931"/>
    </source>
</evidence>
<keyword evidence="2" id="KW-0805">Transcription regulation</keyword>